<evidence type="ECO:0000313" key="5">
    <source>
        <dbReference type="Proteomes" id="UP001596545"/>
    </source>
</evidence>
<dbReference type="EMBL" id="JBHTBL010000008">
    <property type="protein sequence ID" value="MFC7324801.1"/>
    <property type="molecule type" value="Genomic_DNA"/>
</dbReference>
<evidence type="ECO:0000313" key="4">
    <source>
        <dbReference type="EMBL" id="MFC7324801.1"/>
    </source>
</evidence>
<dbReference type="Pfam" id="PF24422">
    <property type="entry name" value="DUF7552"/>
    <property type="match status" value="1"/>
</dbReference>
<dbReference type="AlphaFoldDB" id="A0ABD6AKJ6"/>
<feature type="region of interest" description="Disordered" evidence="1">
    <location>
        <begin position="132"/>
        <end position="157"/>
    </location>
</feature>
<dbReference type="RefSeq" id="WP_256408912.1">
    <property type="nucleotide sequence ID" value="NZ_JANHDN010000003.1"/>
</dbReference>
<protein>
    <submittedName>
        <fullName evidence="4">Uncharacterized protein</fullName>
    </submittedName>
</protein>
<feature type="region of interest" description="Disordered" evidence="1">
    <location>
        <begin position="86"/>
        <end position="118"/>
    </location>
</feature>
<comment type="caution">
    <text evidence="4">The sequence shown here is derived from an EMBL/GenBank/DDBJ whole genome shotgun (WGS) entry which is preliminary data.</text>
</comment>
<reference evidence="4 5" key="1">
    <citation type="journal article" date="2019" name="Int. J. Syst. Evol. Microbiol.">
        <title>The Global Catalogue of Microorganisms (GCM) 10K type strain sequencing project: providing services to taxonomists for standard genome sequencing and annotation.</title>
        <authorList>
            <consortium name="The Broad Institute Genomics Platform"/>
            <consortium name="The Broad Institute Genome Sequencing Center for Infectious Disease"/>
            <person name="Wu L."/>
            <person name="Ma J."/>
        </authorList>
    </citation>
    <scope>NUCLEOTIDE SEQUENCE [LARGE SCALE GENOMIC DNA]</scope>
    <source>
        <strain evidence="4 5">CGMCC 1.12554</strain>
    </source>
</reference>
<dbReference type="Pfam" id="PF24420">
    <property type="entry name" value="DUF7551"/>
    <property type="match status" value="1"/>
</dbReference>
<gene>
    <name evidence="4" type="ORF">ACFQMF_09435</name>
</gene>
<feature type="compositionally biased region" description="Basic and acidic residues" evidence="1">
    <location>
        <begin position="99"/>
        <end position="118"/>
    </location>
</feature>
<evidence type="ECO:0000259" key="3">
    <source>
        <dbReference type="Pfam" id="PF24422"/>
    </source>
</evidence>
<accession>A0ABD6AKJ6</accession>
<name>A0ABD6AKJ6_9EURY</name>
<proteinExistence type="predicted"/>
<evidence type="ECO:0000256" key="1">
    <source>
        <dbReference type="SAM" id="MobiDB-lite"/>
    </source>
</evidence>
<feature type="domain" description="DUF7552" evidence="3">
    <location>
        <begin position="5"/>
        <end position="79"/>
    </location>
</feature>
<keyword evidence="5" id="KW-1185">Reference proteome</keyword>
<evidence type="ECO:0000259" key="2">
    <source>
        <dbReference type="Pfam" id="PF24420"/>
    </source>
</evidence>
<organism evidence="4 5">
    <name type="scientific">Halorubrum rutilum</name>
    <dbReference type="NCBI Taxonomy" id="1364933"/>
    <lineage>
        <taxon>Archaea</taxon>
        <taxon>Methanobacteriati</taxon>
        <taxon>Methanobacteriota</taxon>
        <taxon>Stenosarchaea group</taxon>
        <taxon>Halobacteria</taxon>
        <taxon>Halobacteriales</taxon>
        <taxon>Haloferacaceae</taxon>
        <taxon>Halorubrum</taxon>
    </lineage>
</organism>
<dbReference type="Proteomes" id="UP001596545">
    <property type="component" value="Unassembled WGS sequence"/>
</dbReference>
<dbReference type="InterPro" id="IPR055974">
    <property type="entry name" value="DUF7552"/>
</dbReference>
<sequence>MIGTTLVEISDHIEALADADGDYSLVCARYGDRPVPAAGLRFESRAAARAAARATEQYRDALRRYDPQVPYYDVIVRQEYATDDALGPGSADASLDVDAASRRPDAAARRPGDDADRHRFSAAEAAAWSLSDPVVNGSGDPVSDGTSDPGRGRPPGRELVGFCHDAAAAVFEALSASDRDAVESAVMDAYFALAEERSDPDDLCLRLLEAMASELRRGLNPAAQAAVLADAASRLPAVPDADPVAGAFERLAGAGVVGSYATDADGPGRPANPVAVRVSGYALTPRDGRFPTLPIALELCRHGDRSPPRAVRVADAADGWRLGVDTASSGEFAGLTSAPIRE</sequence>
<feature type="domain" description="DUF7551" evidence="2">
    <location>
        <begin position="159"/>
        <end position="340"/>
    </location>
</feature>
<dbReference type="InterPro" id="IPR055973">
    <property type="entry name" value="DUF7551"/>
</dbReference>